<dbReference type="InterPro" id="IPR002562">
    <property type="entry name" value="3'-5'_exonuclease_dom"/>
</dbReference>
<name>A0AAN9JTD2_CLITE</name>
<dbReference type="Pfam" id="PF01612">
    <property type="entry name" value="DNA_pol_A_exo1"/>
    <property type="match status" value="1"/>
</dbReference>
<reference evidence="4 5" key="1">
    <citation type="submission" date="2024-01" db="EMBL/GenBank/DDBJ databases">
        <title>The genomes of 5 underutilized Papilionoideae crops provide insights into root nodulation and disease resistance.</title>
        <authorList>
            <person name="Yuan L."/>
        </authorList>
    </citation>
    <scope>NUCLEOTIDE SEQUENCE [LARGE SCALE GENOMIC DNA]</scope>
    <source>
        <strain evidence="4">LY-2023</strain>
        <tissue evidence="4">Leaf</tissue>
    </source>
</reference>
<evidence type="ECO:0000313" key="4">
    <source>
        <dbReference type="EMBL" id="KAK7303661.1"/>
    </source>
</evidence>
<dbReference type="Gene3D" id="3.30.420.10">
    <property type="entry name" value="Ribonuclease H-like superfamily/Ribonuclease H"/>
    <property type="match status" value="1"/>
</dbReference>
<protein>
    <recommendedName>
        <fullName evidence="3">3'-5' exonuclease domain-containing protein</fullName>
    </recommendedName>
</protein>
<dbReference type="GO" id="GO:0005737">
    <property type="term" value="C:cytoplasm"/>
    <property type="evidence" value="ECO:0007669"/>
    <property type="project" value="TreeGrafter"/>
</dbReference>
<dbReference type="CDD" id="cd06141">
    <property type="entry name" value="WRN_exo"/>
    <property type="match status" value="1"/>
</dbReference>
<comment type="caution">
    <text evidence="4">The sequence shown here is derived from an EMBL/GenBank/DDBJ whole genome shotgun (WGS) entry which is preliminary data.</text>
</comment>
<evidence type="ECO:0000256" key="1">
    <source>
        <dbReference type="ARBA" id="ARBA00022722"/>
    </source>
</evidence>
<evidence type="ECO:0000256" key="2">
    <source>
        <dbReference type="ARBA" id="ARBA00022801"/>
    </source>
</evidence>
<keyword evidence="1" id="KW-0540">Nuclease</keyword>
<dbReference type="SUPFAM" id="SSF53098">
    <property type="entry name" value="Ribonuclease H-like"/>
    <property type="match status" value="1"/>
</dbReference>
<feature type="domain" description="3'-5' exonuclease" evidence="3">
    <location>
        <begin position="77"/>
        <end position="205"/>
    </location>
</feature>
<organism evidence="4 5">
    <name type="scientific">Clitoria ternatea</name>
    <name type="common">Butterfly pea</name>
    <dbReference type="NCBI Taxonomy" id="43366"/>
    <lineage>
        <taxon>Eukaryota</taxon>
        <taxon>Viridiplantae</taxon>
        <taxon>Streptophyta</taxon>
        <taxon>Embryophyta</taxon>
        <taxon>Tracheophyta</taxon>
        <taxon>Spermatophyta</taxon>
        <taxon>Magnoliopsida</taxon>
        <taxon>eudicotyledons</taxon>
        <taxon>Gunneridae</taxon>
        <taxon>Pentapetalae</taxon>
        <taxon>rosids</taxon>
        <taxon>fabids</taxon>
        <taxon>Fabales</taxon>
        <taxon>Fabaceae</taxon>
        <taxon>Papilionoideae</taxon>
        <taxon>50 kb inversion clade</taxon>
        <taxon>NPAAA clade</taxon>
        <taxon>indigoferoid/millettioid clade</taxon>
        <taxon>Phaseoleae</taxon>
        <taxon>Clitoria</taxon>
    </lineage>
</organism>
<dbReference type="InterPro" id="IPR036397">
    <property type="entry name" value="RNaseH_sf"/>
</dbReference>
<dbReference type="PANTHER" id="PTHR13620:SF59">
    <property type="entry name" value="POLYNUCLEOTIDYL TRANSFERASE, RIBONUCLEASE H-LIKE SUPERFAMILY PROTEIN"/>
    <property type="match status" value="1"/>
</dbReference>
<dbReference type="InterPro" id="IPR051132">
    <property type="entry name" value="3-5_Exonuclease_domain"/>
</dbReference>
<gene>
    <name evidence="4" type="ORF">RJT34_14573</name>
</gene>
<dbReference type="AlphaFoldDB" id="A0AAN9JTD2"/>
<proteinExistence type="predicted"/>
<keyword evidence="2" id="KW-0378">Hydrolase</keyword>
<dbReference type="GO" id="GO:0008408">
    <property type="term" value="F:3'-5' exonuclease activity"/>
    <property type="evidence" value="ECO:0007669"/>
    <property type="project" value="InterPro"/>
</dbReference>
<sequence length="212" mass="24520">MATVVDRDFRDKHIVYTVDLDGIEISVTVTSSPGVVRRWLSSTLYFRRYYCHLHQLVVGLGVQWTPGRRCTAPDTLQLCVGRRCLIFQLRHADTVPKILRKVLNNRDHTFVGFWNHSDRIKLEGSKHELVMCRNPLDLRVYVETEDGEKLAGARVVEIVEKCLGFQVEQRKDIGMSVWEDEHLSEEQVLYATVDAYCAFLIGKNIEAWEINK</sequence>
<evidence type="ECO:0000313" key="5">
    <source>
        <dbReference type="Proteomes" id="UP001359559"/>
    </source>
</evidence>
<accession>A0AAN9JTD2</accession>
<keyword evidence="5" id="KW-1185">Reference proteome</keyword>
<dbReference type="GO" id="GO:0006139">
    <property type="term" value="P:nucleobase-containing compound metabolic process"/>
    <property type="evidence" value="ECO:0007669"/>
    <property type="project" value="InterPro"/>
</dbReference>
<dbReference type="Proteomes" id="UP001359559">
    <property type="component" value="Unassembled WGS sequence"/>
</dbReference>
<dbReference type="GO" id="GO:0005634">
    <property type="term" value="C:nucleus"/>
    <property type="evidence" value="ECO:0007669"/>
    <property type="project" value="TreeGrafter"/>
</dbReference>
<evidence type="ECO:0000259" key="3">
    <source>
        <dbReference type="Pfam" id="PF01612"/>
    </source>
</evidence>
<dbReference type="InterPro" id="IPR012337">
    <property type="entry name" value="RNaseH-like_sf"/>
</dbReference>
<dbReference type="PANTHER" id="PTHR13620">
    <property type="entry name" value="3-5 EXONUCLEASE"/>
    <property type="match status" value="1"/>
</dbReference>
<dbReference type="EMBL" id="JAYKXN010000003">
    <property type="protein sequence ID" value="KAK7303661.1"/>
    <property type="molecule type" value="Genomic_DNA"/>
</dbReference>
<dbReference type="GO" id="GO:0003676">
    <property type="term" value="F:nucleic acid binding"/>
    <property type="evidence" value="ECO:0007669"/>
    <property type="project" value="InterPro"/>
</dbReference>